<gene>
    <name evidence="1" type="ORF">EG19_11850</name>
</gene>
<dbReference type="STRING" id="1312852.EG19_11850"/>
<proteinExistence type="predicted"/>
<protein>
    <recommendedName>
        <fullName evidence="3">Outer-membrane lipoprotein LolB</fullName>
    </recommendedName>
</protein>
<evidence type="ECO:0008006" key="3">
    <source>
        <dbReference type="Google" id="ProtNLM"/>
    </source>
</evidence>
<dbReference type="RefSeq" id="WP_038047665.1">
    <property type="nucleotide sequence ID" value="NZ_JMFG01000008.1"/>
</dbReference>
<reference evidence="1 2" key="1">
    <citation type="submission" date="2014-04" db="EMBL/GenBank/DDBJ databases">
        <title>The Genome Sequence of Thermoanaerobaculum aquaticum MP-01, The First Cultivated Group 23 Acidobacterium.</title>
        <authorList>
            <person name="Stamps B.W."/>
            <person name="Losey N.A."/>
            <person name="Lawson P.A."/>
            <person name="Stevenson B.S."/>
        </authorList>
    </citation>
    <scope>NUCLEOTIDE SEQUENCE [LARGE SCALE GENOMIC DNA]</scope>
    <source>
        <strain evidence="1 2">MP-01</strain>
    </source>
</reference>
<organism evidence="1 2">
    <name type="scientific">Thermoanaerobaculum aquaticum</name>
    <dbReference type="NCBI Taxonomy" id="1312852"/>
    <lineage>
        <taxon>Bacteria</taxon>
        <taxon>Pseudomonadati</taxon>
        <taxon>Acidobacteriota</taxon>
        <taxon>Thermoanaerobaculia</taxon>
        <taxon>Thermoanaerobaculales</taxon>
        <taxon>Thermoanaerobaculaceae</taxon>
        <taxon>Thermoanaerobaculum</taxon>
    </lineage>
</organism>
<sequence length="219" mass="22786">MRQLLKLVLLATLGCSTAPGPLPNLSEVAGDPPFFRALYRLECCGLRGLQLVVAHGARGTSLEVVGGPGGVGFAAWVEGDEVVQRVEGRCLAATRTGGLPLPDGSALPIAEKAFASLLSGRLPAGGQAVAAHRWSGVVGGGRLELELAGGPTRWVRGWLWPSGSAEPVRLAARSHHGRVPGEIQVLGPFGEVRLSLVEFQPVLGVPEPPWLGLPRCAVP</sequence>
<dbReference type="AlphaFoldDB" id="A0A062Y214"/>
<keyword evidence="2" id="KW-1185">Reference proteome</keyword>
<dbReference type="EMBL" id="JMFG01000008">
    <property type="protein sequence ID" value="KDA54401.1"/>
    <property type="molecule type" value="Genomic_DNA"/>
</dbReference>
<accession>A0A062Y214</accession>
<evidence type="ECO:0000313" key="1">
    <source>
        <dbReference type="EMBL" id="KDA54401.1"/>
    </source>
</evidence>
<name>A0A062Y214_9BACT</name>
<evidence type="ECO:0000313" key="2">
    <source>
        <dbReference type="Proteomes" id="UP000027284"/>
    </source>
</evidence>
<dbReference type="Proteomes" id="UP000027284">
    <property type="component" value="Unassembled WGS sequence"/>
</dbReference>
<comment type="caution">
    <text evidence="1">The sequence shown here is derived from an EMBL/GenBank/DDBJ whole genome shotgun (WGS) entry which is preliminary data.</text>
</comment>